<reference evidence="2 3" key="1">
    <citation type="submission" date="2021-03" db="EMBL/GenBank/DDBJ databases">
        <title>Sequencing the genomes of 1000 actinobacteria strains.</title>
        <authorList>
            <person name="Klenk H.-P."/>
        </authorList>
    </citation>
    <scope>NUCLEOTIDE SEQUENCE [LARGE SCALE GENOMIC DNA]</scope>
    <source>
        <strain evidence="2 3">DSM 44580</strain>
    </source>
</reference>
<dbReference type="SUPFAM" id="SSF160904">
    <property type="entry name" value="Jann2411-like"/>
    <property type="match status" value="1"/>
</dbReference>
<dbReference type="Pfam" id="PF07336">
    <property type="entry name" value="ABATE"/>
    <property type="match status" value="1"/>
</dbReference>
<dbReference type="InterPro" id="IPR010852">
    <property type="entry name" value="ABATE"/>
</dbReference>
<name>A0ABS5AQY0_9PSEU</name>
<sequence>MHFAPDTKDSLEFVVALGNTRPEASRSGADELSTPEELATLLTVHGYSGRIDGTPTELTEVRETRDLLREVWTLSRDDAVPPVNRMLREANALPYLVRHDGLDWHLHATDSNAPLAERIRVEAALALTDVIRMDAMSRLRVCAAPDCTGLLLDLSRNGLKRFCGVRCGNRMNMIAFRERKAEQG</sequence>
<dbReference type="InterPro" id="IPR023286">
    <property type="entry name" value="ABATE_dom_sf"/>
</dbReference>
<dbReference type="Pfam" id="PF11706">
    <property type="entry name" value="zf-CGNR"/>
    <property type="match status" value="1"/>
</dbReference>
<dbReference type="Proteomes" id="UP001519363">
    <property type="component" value="Unassembled WGS sequence"/>
</dbReference>
<organism evidence="2 3">
    <name type="scientific">Crossiella equi</name>
    <dbReference type="NCBI Taxonomy" id="130796"/>
    <lineage>
        <taxon>Bacteria</taxon>
        <taxon>Bacillati</taxon>
        <taxon>Actinomycetota</taxon>
        <taxon>Actinomycetes</taxon>
        <taxon>Pseudonocardiales</taxon>
        <taxon>Pseudonocardiaceae</taxon>
        <taxon>Crossiella</taxon>
    </lineage>
</organism>
<dbReference type="InterPro" id="IPR021005">
    <property type="entry name" value="Znf_CGNR"/>
</dbReference>
<accession>A0ABS5AQY0</accession>
<gene>
    <name evidence="2" type="ORF">JOF53_007850</name>
</gene>
<dbReference type="RefSeq" id="WP_086787848.1">
    <property type="nucleotide sequence ID" value="NZ_JAGIOO010000001.1"/>
</dbReference>
<dbReference type="Gene3D" id="1.10.3300.10">
    <property type="entry name" value="Jann2411-like domain"/>
    <property type="match status" value="1"/>
</dbReference>
<evidence type="ECO:0000259" key="1">
    <source>
        <dbReference type="Pfam" id="PF11706"/>
    </source>
</evidence>
<protein>
    <submittedName>
        <fullName evidence="2">RNA-binding Zn ribbon-like protein</fullName>
    </submittedName>
</protein>
<dbReference type="PANTHER" id="PTHR35525">
    <property type="entry name" value="BLL6575 PROTEIN"/>
    <property type="match status" value="1"/>
</dbReference>
<evidence type="ECO:0000313" key="2">
    <source>
        <dbReference type="EMBL" id="MBP2478978.1"/>
    </source>
</evidence>
<feature type="domain" description="Zinc finger CGNR" evidence="1">
    <location>
        <begin position="138"/>
        <end position="180"/>
    </location>
</feature>
<dbReference type="EMBL" id="JAGIOO010000001">
    <property type="protein sequence ID" value="MBP2478978.1"/>
    <property type="molecule type" value="Genomic_DNA"/>
</dbReference>
<proteinExistence type="predicted"/>
<comment type="caution">
    <text evidence="2">The sequence shown here is derived from an EMBL/GenBank/DDBJ whole genome shotgun (WGS) entry which is preliminary data.</text>
</comment>
<evidence type="ECO:0000313" key="3">
    <source>
        <dbReference type="Proteomes" id="UP001519363"/>
    </source>
</evidence>
<keyword evidence="3" id="KW-1185">Reference proteome</keyword>
<dbReference type="PANTHER" id="PTHR35525:SF3">
    <property type="entry name" value="BLL6575 PROTEIN"/>
    <property type="match status" value="1"/>
</dbReference>